<dbReference type="RefSeq" id="WP_211373064.1">
    <property type="nucleotide sequence ID" value="NZ_VZPB01000074.1"/>
</dbReference>
<sequence length="61" mass="6468">MNGPTRRRWLGGSLALAAGGALTGCAPHASDALPADLPVRWVGARLERGHRLRERKAGGWP</sequence>
<comment type="caution">
    <text evidence="1">The sequence shown here is derived from an EMBL/GenBank/DDBJ whole genome shotgun (WGS) entry which is preliminary data.</text>
</comment>
<keyword evidence="2" id="KW-1185">Reference proteome</keyword>
<name>A0A643F6W5_IDEDE</name>
<evidence type="ECO:0000313" key="1">
    <source>
        <dbReference type="EMBL" id="KAB0574478.1"/>
    </source>
</evidence>
<protein>
    <submittedName>
        <fullName evidence="1">Uncharacterized protein</fullName>
    </submittedName>
</protein>
<dbReference type="EMBL" id="VZPB01000074">
    <property type="protein sequence ID" value="KAB0574478.1"/>
    <property type="molecule type" value="Genomic_DNA"/>
</dbReference>
<proteinExistence type="predicted"/>
<dbReference type="PROSITE" id="PS51318">
    <property type="entry name" value="TAT"/>
    <property type="match status" value="1"/>
</dbReference>
<organism evidence="1 2">
    <name type="scientific">Ideonella dechloratans</name>
    <dbReference type="NCBI Taxonomy" id="36863"/>
    <lineage>
        <taxon>Bacteria</taxon>
        <taxon>Pseudomonadati</taxon>
        <taxon>Pseudomonadota</taxon>
        <taxon>Betaproteobacteria</taxon>
        <taxon>Burkholderiales</taxon>
        <taxon>Sphaerotilaceae</taxon>
        <taxon>Ideonella</taxon>
    </lineage>
</organism>
<feature type="non-terminal residue" evidence="1">
    <location>
        <position position="61"/>
    </location>
</feature>
<gene>
    <name evidence="1" type="ORF">F7Q92_19525</name>
</gene>
<reference evidence="1 2" key="1">
    <citation type="submission" date="2019-09" db="EMBL/GenBank/DDBJ databases">
        <title>Draft genome sequences of 48 bacterial type strains from the CCUG.</title>
        <authorList>
            <person name="Tunovic T."/>
            <person name="Pineiro-Iglesias B."/>
            <person name="Unosson C."/>
            <person name="Inganas E."/>
            <person name="Ohlen M."/>
            <person name="Cardew S."/>
            <person name="Jensie-Markopoulos S."/>
            <person name="Salva-Serra F."/>
            <person name="Jaen-Luchoro D."/>
            <person name="Karlsson R."/>
            <person name="Svensson-Stadler L."/>
            <person name="Chun J."/>
            <person name="Moore E."/>
        </authorList>
    </citation>
    <scope>NUCLEOTIDE SEQUENCE [LARGE SCALE GENOMIC DNA]</scope>
    <source>
        <strain evidence="1 2">CCUG 30977</strain>
    </source>
</reference>
<accession>A0A643F6W5</accession>
<dbReference type="PROSITE" id="PS51257">
    <property type="entry name" value="PROKAR_LIPOPROTEIN"/>
    <property type="match status" value="1"/>
</dbReference>
<dbReference type="AlphaFoldDB" id="A0A643F6W5"/>
<dbReference type="InterPro" id="IPR006311">
    <property type="entry name" value="TAT_signal"/>
</dbReference>
<dbReference type="Proteomes" id="UP000430120">
    <property type="component" value="Unassembled WGS sequence"/>
</dbReference>
<evidence type="ECO:0000313" key="2">
    <source>
        <dbReference type="Proteomes" id="UP000430120"/>
    </source>
</evidence>